<dbReference type="EC" id="1.-.-.-" evidence="2"/>
<reference evidence="2" key="1">
    <citation type="submission" date="2024-05" db="EMBL/GenBank/DDBJ databases">
        <title>Planctomycetes of the genus Singulisphaera possess chitinolytic capabilities.</title>
        <authorList>
            <person name="Ivanova A."/>
        </authorList>
    </citation>
    <scope>NUCLEOTIDE SEQUENCE</scope>
    <source>
        <strain evidence="2">Ch08T</strain>
    </source>
</reference>
<dbReference type="Gene3D" id="2.30.110.10">
    <property type="entry name" value="Electron Transport, Fmn-binding Protein, Chain A"/>
    <property type="match status" value="1"/>
</dbReference>
<dbReference type="EC" id="1.4.3.5" evidence="2"/>
<dbReference type="EMBL" id="CP155447">
    <property type="protein sequence ID" value="XBH06469.1"/>
    <property type="molecule type" value="Genomic_DNA"/>
</dbReference>
<accession>A0AAU7CM26</accession>
<name>A0AAU7CM26_9BACT</name>
<dbReference type="InterPro" id="IPR011576">
    <property type="entry name" value="Pyridox_Oxase_N"/>
</dbReference>
<dbReference type="SUPFAM" id="SSF50475">
    <property type="entry name" value="FMN-binding split barrel"/>
    <property type="match status" value="1"/>
</dbReference>
<sequence>MGKLYEQLDDTLVQFIQRQHLFFVGTAPTSLEGMLNLSPKGLDTFRILGPKTVAYLDLVGSGIETLAHLRQNGRLTLMFCAFEGRPLILRLYGQGRAVEPGEPGWDDLVANFPPHPATRSVVVMDIERIADSCGWGVPRYEYKGERDQLTVYAETKGKESLEQYKAQKNRTSIDGLDGLRQLHGSEVAND</sequence>
<evidence type="ECO:0000259" key="1">
    <source>
        <dbReference type="Pfam" id="PF01243"/>
    </source>
</evidence>
<protein>
    <submittedName>
        <fullName evidence="2">Pyridoxamine 5'-phosphate oxidase family protein</fullName>
        <ecNumber evidence="2">1.-.-.-</ecNumber>
        <ecNumber evidence="2">1.4.3.5</ecNumber>
    </submittedName>
</protein>
<feature type="domain" description="Pyridoxamine 5'-phosphate oxidase N-terminal" evidence="1">
    <location>
        <begin position="8"/>
        <end position="132"/>
    </location>
</feature>
<dbReference type="PANTHER" id="PTHR39336">
    <property type="entry name" value="PYRIDOXAMINE PHOSPHATE OXIDASE FAMILY PROTEIN (AFU_ORTHOLOGUE AFUA_6G11440)"/>
    <property type="match status" value="1"/>
</dbReference>
<dbReference type="AlphaFoldDB" id="A0AAU7CM26"/>
<keyword evidence="2" id="KW-0560">Oxidoreductase</keyword>
<proteinExistence type="predicted"/>
<dbReference type="PANTHER" id="PTHR39336:SF1">
    <property type="entry name" value="PYRIDOXAMINE PHOSPHATE OXIDASE FAMILY PROTEIN (AFU_ORTHOLOGUE AFUA_6G11440)"/>
    <property type="match status" value="1"/>
</dbReference>
<dbReference type="RefSeq" id="WP_406699319.1">
    <property type="nucleotide sequence ID" value="NZ_CP155447.1"/>
</dbReference>
<organism evidence="2">
    <name type="scientific">Singulisphaera sp. Ch08</name>
    <dbReference type="NCBI Taxonomy" id="3120278"/>
    <lineage>
        <taxon>Bacteria</taxon>
        <taxon>Pseudomonadati</taxon>
        <taxon>Planctomycetota</taxon>
        <taxon>Planctomycetia</taxon>
        <taxon>Isosphaerales</taxon>
        <taxon>Isosphaeraceae</taxon>
        <taxon>Singulisphaera</taxon>
    </lineage>
</organism>
<dbReference type="GO" id="GO:0004733">
    <property type="term" value="F:pyridoxamine phosphate oxidase activity"/>
    <property type="evidence" value="ECO:0007669"/>
    <property type="project" value="UniProtKB-EC"/>
</dbReference>
<dbReference type="Pfam" id="PF01243">
    <property type="entry name" value="PNPOx_N"/>
    <property type="match status" value="1"/>
</dbReference>
<dbReference type="InterPro" id="IPR012349">
    <property type="entry name" value="Split_barrel_FMN-bd"/>
</dbReference>
<evidence type="ECO:0000313" key="2">
    <source>
        <dbReference type="EMBL" id="XBH06469.1"/>
    </source>
</evidence>
<gene>
    <name evidence="2" type="ORF">V5E97_10650</name>
</gene>